<dbReference type="Proteomes" id="UP000014074">
    <property type="component" value="Unassembled WGS sequence"/>
</dbReference>
<sequence length="936" mass="103165">MGLAGAKNKRKLAKDPNNTKWSRNTDGFGHKILLSQGWQPGDYLGAKDAPHAEFHTAANSSHVRAVLKEDNLGLGAKRNQGDECTGLDAFQQLLGRLNGKSEEVLETERKAKADHQMNVYIHRKFGTMRFVKGGFLVGDQVLEQLAVKTTQIKIEASAEVSSSSSADEAEKKPLKEKKSKKRKAEGDSESKSKKRKKQKAQDDDQSQSEAVSRRKDKKKQRKEEAAVTEGEVASETVEKPRKKDKSKKLNSSMEPTPADTPESTPTAVMDQQALNQPTRLSEFSFTHLPFIVTTDWPRCTMDERRLTYAEVADGRHLSIRMEQSSQQLNNSGSDQTITAPVGPFSELEELVGDYLIPPFHVDPLLSPPSSPESTVVGASRPWTSSAEPLSCKDARTAGTALRMEKKLWNPSDSFSENEYDECCLHNPGYSISNASQDALDSHSDSVEPKPGKAHSELLSAGNMTTPMSSAEGSSSPNFEGYKNSNQLTNTSGTADNAPTVKMTAPTDVEVQVSNPMDDDAEPAGAGPKSTEAKSTRPESIGSDSQASSLTKRADLMPRFAKGKGKEPSTEKNSSTTEDLSKATEHLSITSVETSSAGDEKKRKESDLKEAMLRALDQGDTPYVFCYDSPHVLLSRELTNIGIGSLWENNVGWDVLIQCRGHTWRVHRDILCEQSPEWMAKYIPPKLPNKAPVTWKLDSHDPRMLGNALQFMYLRRFEHGEMDPEYPYETGCIVTNVAMYIAATSVRCRNMMDMAINNLEGAGEIIETAAPDLAHMNVESFQEPLRRALLIMYEQPDQWIMRGLRLAMARLVATFYGFIVLNPAWARYETEWMAVHHFIMEDNMFFGQSGCLRLVPAIQRRVLNALVIQAYNGTRTAPQLHTANGGSASSATRARARVTSLPITSSQQGLPVIYNLNTASGPVATDKGVSSGQPNFK</sequence>
<feature type="compositionally biased region" description="Low complexity" evidence="8">
    <location>
        <begin position="156"/>
        <end position="166"/>
    </location>
</feature>
<evidence type="ECO:0000256" key="3">
    <source>
        <dbReference type="ARBA" id="ARBA00022552"/>
    </source>
</evidence>
<dbReference type="OrthoDB" id="29523at2759"/>
<evidence type="ECO:0000256" key="6">
    <source>
        <dbReference type="ARBA" id="ARBA00041961"/>
    </source>
</evidence>
<dbReference type="GO" id="GO:0006364">
    <property type="term" value="P:rRNA processing"/>
    <property type="evidence" value="ECO:0007669"/>
    <property type="project" value="UniProtKB-KW"/>
</dbReference>
<dbReference type="GO" id="GO:0003676">
    <property type="term" value="F:nucleic acid binding"/>
    <property type="evidence" value="ECO:0007669"/>
    <property type="project" value="InterPro"/>
</dbReference>
<feature type="compositionally biased region" description="Basic and acidic residues" evidence="8">
    <location>
        <begin position="439"/>
        <end position="455"/>
    </location>
</feature>
<feature type="region of interest" description="Disordered" evidence="8">
    <location>
        <begin position="1"/>
        <end position="25"/>
    </location>
</feature>
<evidence type="ECO:0000313" key="10">
    <source>
        <dbReference type="EMBL" id="EOO04368.1"/>
    </source>
</evidence>
<dbReference type="eggNOG" id="KOG2809">
    <property type="taxonomic scope" value="Eukaryota"/>
</dbReference>
<name>R8BYD9_PHAM7</name>
<feature type="compositionally biased region" description="Polar residues" evidence="8">
    <location>
        <begin position="541"/>
        <end position="550"/>
    </location>
</feature>
<reference evidence="11" key="1">
    <citation type="journal article" date="2013" name="Genome Announc.">
        <title>Draft genome sequence of the ascomycete Phaeoacremonium aleophilum strain UCR-PA7, a causal agent of the esca disease complex in grapevines.</title>
        <authorList>
            <person name="Blanco-Ulate B."/>
            <person name="Rolshausen P."/>
            <person name="Cantu D."/>
        </authorList>
    </citation>
    <scope>NUCLEOTIDE SEQUENCE [LARGE SCALE GENOMIC DNA]</scope>
    <source>
        <strain evidence="11">UCR-PA7</strain>
    </source>
</reference>
<protein>
    <recommendedName>
        <fullName evidence="6">PinX1-related protein 1</fullName>
    </recommendedName>
</protein>
<evidence type="ECO:0000256" key="5">
    <source>
        <dbReference type="ARBA" id="ARBA00038007"/>
    </source>
</evidence>
<evidence type="ECO:0000259" key="9">
    <source>
        <dbReference type="PROSITE" id="PS50174"/>
    </source>
</evidence>
<dbReference type="InterPro" id="IPR000467">
    <property type="entry name" value="G_patch_dom"/>
</dbReference>
<gene>
    <name evidence="10" type="ORF">UCRPA7_122</name>
</gene>
<keyword evidence="2" id="KW-0690">Ribosome biogenesis</keyword>
<keyword evidence="11" id="KW-1185">Reference proteome</keyword>
<evidence type="ECO:0000313" key="11">
    <source>
        <dbReference type="Proteomes" id="UP000014074"/>
    </source>
</evidence>
<dbReference type="InterPro" id="IPR011333">
    <property type="entry name" value="SKP1/BTB/POZ_sf"/>
</dbReference>
<dbReference type="GO" id="GO:0005730">
    <property type="term" value="C:nucleolus"/>
    <property type="evidence" value="ECO:0007669"/>
    <property type="project" value="UniProtKB-SubCell"/>
</dbReference>
<dbReference type="PANTHER" id="PTHR23149">
    <property type="entry name" value="G PATCH DOMAIN CONTAINING PROTEIN"/>
    <property type="match status" value="1"/>
</dbReference>
<dbReference type="AlphaFoldDB" id="R8BYD9"/>
<feature type="region of interest" description="Disordered" evidence="8">
    <location>
        <begin position="156"/>
        <end position="266"/>
    </location>
</feature>
<dbReference type="InterPro" id="IPR050656">
    <property type="entry name" value="PINX1"/>
</dbReference>
<evidence type="ECO:0000256" key="1">
    <source>
        <dbReference type="ARBA" id="ARBA00004604"/>
    </source>
</evidence>
<evidence type="ECO:0000256" key="2">
    <source>
        <dbReference type="ARBA" id="ARBA00022517"/>
    </source>
</evidence>
<organism evidence="10 11">
    <name type="scientific">Phaeoacremonium minimum (strain UCR-PA7)</name>
    <name type="common">Esca disease fungus</name>
    <name type="synonym">Togninia minima</name>
    <dbReference type="NCBI Taxonomy" id="1286976"/>
    <lineage>
        <taxon>Eukaryota</taxon>
        <taxon>Fungi</taxon>
        <taxon>Dikarya</taxon>
        <taxon>Ascomycota</taxon>
        <taxon>Pezizomycotina</taxon>
        <taxon>Sordariomycetes</taxon>
        <taxon>Sordariomycetidae</taxon>
        <taxon>Togniniales</taxon>
        <taxon>Togniniaceae</taxon>
        <taxon>Phaeoacremonium</taxon>
    </lineage>
</organism>
<evidence type="ECO:0000256" key="8">
    <source>
        <dbReference type="SAM" id="MobiDB-lite"/>
    </source>
</evidence>
<dbReference type="HOGENOM" id="CLU_313126_0_0_1"/>
<comment type="similarity">
    <text evidence="5">Belongs to the PINX1 family.</text>
</comment>
<accession>R8BYD9</accession>
<feature type="compositionally biased region" description="Polar residues" evidence="8">
    <location>
        <begin position="461"/>
        <end position="496"/>
    </location>
</feature>
<dbReference type="PROSITE" id="PS50174">
    <property type="entry name" value="G_PATCH"/>
    <property type="match status" value="1"/>
</dbReference>
<dbReference type="CDD" id="cd18186">
    <property type="entry name" value="BTB_POZ_ZBTB_KLHL-like"/>
    <property type="match status" value="1"/>
</dbReference>
<evidence type="ECO:0000256" key="4">
    <source>
        <dbReference type="ARBA" id="ARBA00023242"/>
    </source>
</evidence>
<proteinExistence type="inferred from homology"/>
<feature type="region of interest" description="Disordered" evidence="8">
    <location>
        <begin position="434"/>
        <end position="604"/>
    </location>
</feature>
<dbReference type="KEGG" id="tmn:UCRPA7_122"/>
<dbReference type="SMART" id="SM00443">
    <property type="entry name" value="G_patch"/>
    <property type="match status" value="1"/>
</dbReference>
<feature type="compositionally biased region" description="Polar residues" evidence="8">
    <location>
        <begin position="16"/>
        <end position="25"/>
    </location>
</feature>
<dbReference type="GeneID" id="19321348"/>
<keyword evidence="4" id="KW-0539">Nucleus</keyword>
<feature type="compositionally biased region" description="Basic residues" evidence="8">
    <location>
        <begin position="174"/>
        <end position="183"/>
    </location>
</feature>
<dbReference type="SUPFAM" id="SSF54695">
    <property type="entry name" value="POZ domain"/>
    <property type="match status" value="1"/>
</dbReference>
<dbReference type="PANTHER" id="PTHR23149:SF31">
    <property type="entry name" value="PROTEIN PXR1"/>
    <property type="match status" value="1"/>
</dbReference>
<keyword evidence="3" id="KW-0698">rRNA processing</keyword>
<feature type="compositionally biased region" description="Polar residues" evidence="8">
    <location>
        <begin position="586"/>
        <end position="596"/>
    </location>
</feature>
<comment type="subcellular location">
    <subcellularLocation>
        <location evidence="1">Nucleus</location>
        <location evidence="1">Nucleolus</location>
    </subcellularLocation>
</comment>
<evidence type="ECO:0000256" key="7">
    <source>
        <dbReference type="ARBA" id="ARBA00043878"/>
    </source>
</evidence>
<feature type="domain" description="G-patch" evidence="9">
    <location>
        <begin position="25"/>
        <end position="79"/>
    </location>
</feature>
<dbReference type="Gene3D" id="3.30.710.10">
    <property type="entry name" value="Potassium Channel Kv1.1, Chain A"/>
    <property type="match status" value="1"/>
</dbReference>
<comment type="function">
    <text evidence="7">Involved in rRNA-processing at A0, A1 and A2 sites and negatively regulates telomerase.</text>
</comment>
<dbReference type="EMBL" id="KB932780">
    <property type="protein sequence ID" value="EOO04368.1"/>
    <property type="molecule type" value="Genomic_DNA"/>
</dbReference>
<dbReference type="RefSeq" id="XP_007910911.1">
    <property type="nucleotide sequence ID" value="XM_007912720.1"/>
</dbReference>